<dbReference type="AlphaFoldDB" id="A0A0G4EFD3"/>
<dbReference type="EMBL" id="CDMY01000212">
    <property type="protein sequence ID" value="CEL94221.1"/>
    <property type="molecule type" value="Genomic_DNA"/>
</dbReference>
<name>A0A0G4EFD3_VITBC</name>
<proteinExistence type="predicted"/>
<evidence type="ECO:0000313" key="1">
    <source>
        <dbReference type="EMBL" id="CEL94221.1"/>
    </source>
</evidence>
<sequence length="241" mass="27858">MMALLSVSHIPLAHPDVLYDVLFEHRVSESGLPTSRFCYNPRRLWEMEPDREVADEAGSQNLTCQDAERDGYDVKHMQWRIYNRYHATIVAAQGLDRTRSHRAPRRRSGKMTGMSDEWFPHHVLRRTLGNREIWRQVNGGLRTDHVGQLDPDIQEEFCDTRLCWKGSRDACGYGSARRCSPLGPLCFHKLKLTKLAELISSRHPLFFRKVKSNAIVVDEDGNNVGRVDELLVPLIKNYSRF</sequence>
<protein>
    <submittedName>
        <fullName evidence="1">Uncharacterized protein</fullName>
    </submittedName>
</protein>
<organism evidence="1 2">
    <name type="scientific">Vitrella brassicaformis (strain CCMP3155)</name>
    <dbReference type="NCBI Taxonomy" id="1169540"/>
    <lineage>
        <taxon>Eukaryota</taxon>
        <taxon>Sar</taxon>
        <taxon>Alveolata</taxon>
        <taxon>Colpodellida</taxon>
        <taxon>Vitrellaceae</taxon>
        <taxon>Vitrella</taxon>
    </lineage>
</organism>
<keyword evidence="2" id="KW-1185">Reference proteome</keyword>
<dbReference type="VEuPathDB" id="CryptoDB:Vbra_7197"/>
<dbReference type="InParanoid" id="A0A0G4EFD3"/>
<evidence type="ECO:0000313" key="2">
    <source>
        <dbReference type="Proteomes" id="UP000041254"/>
    </source>
</evidence>
<gene>
    <name evidence="1" type="ORF">Vbra_7197</name>
</gene>
<dbReference type="Proteomes" id="UP000041254">
    <property type="component" value="Unassembled WGS sequence"/>
</dbReference>
<reference evidence="1 2" key="1">
    <citation type="submission" date="2014-11" db="EMBL/GenBank/DDBJ databases">
        <authorList>
            <person name="Zhu J."/>
            <person name="Qi W."/>
            <person name="Song R."/>
        </authorList>
    </citation>
    <scope>NUCLEOTIDE SEQUENCE [LARGE SCALE GENOMIC DNA]</scope>
</reference>
<accession>A0A0G4EFD3</accession>
<dbReference type="PhylomeDB" id="A0A0G4EFD3"/>